<feature type="domain" description="ATP-grasp" evidence="16">
    <location>
        <begin position="108"/>
        <end position="314"/>
    </location>
</feature>
<protein>
    <recommendedName>
        <fullName evidence="4 14">Phosphoribosylamine--glycine ligase</fullName>
        <ecNumber evidence="4 14">6.3.4.13</ecNumber>
    </recommendedName>
    <alternativeName>
        <fullName evidence="14">GARS</fullName>
    </alternativeName>
    <alternativeName>
        <fullName evidence="12 14">Glycinamide ribonucleotide synthetase</fullName>
    </alternativeName>
    <alternativeName>
        <fullName evidence="13 14">Phosphoribosylglycinamide synthetase</fullName>
    </alternativeName>
</protein>
<dbReference type="PANTHER" id="PTHR43472:SF1">
    <property type="entry name" value="PHOSPHORIBOSYLAMINE--GLYCINE LIGASE, CHLOROPLASTIC"/>
    <property type="match status" value="1"/>
</dbReference>
<dbReference type="InterPro" id="IPR016185">
    <property type="entry name" value="PreATP-grasp_dom_sf"/>
</dbReference>
<dbReference type="Pfam" id="PF02844">
    <property type="entry name" value="GARS_N"/>
    <property type="match status" value="1"/>
</dbReference>
<reference evidence="17" key="1">
    <citation type="submission" date="2020-10" db="EMBL/GenBank/DDBJ databases">
        <authorList>
            <person name="Gilroy R."/>
        </authorList>
    </citation>
    <scope>NUCLEOTIDE SEQUENCE</scope>
    <source>
        <strain evidence="17">11687</strain>
    </source>
</reference>
<dbReference type="GO" id="GO:0004637">
    <property type="term" value="F:phosphoribosylamine-glycine ligase activity"/>
    <property type="evidence" value="ECO:0007669"/>
    <property type="project" value="UniProtKB-UniRule"/>
</dbReference>
<accession>A0A9D1SG56</accession>
<comment type="catalytic activity">
    <reaction evidence="14">
        <text>5-phospho-beta-D-ribosylamine + glycine + ATP = N(1)-(5-phospho-beta-D-ribosyl)glycinamide + ADP + phosphate + H(+)</text>
        <dbReference type="Rhea" id="RHEA:17453"/>
        <dbReference type="ChEBI" id="CHEBI:15378"/>
        <dbReference type="ChEBI" id="CHEBI:30616"/>
        <dbReference type="ChEBI" id="CHEBI:43474"/>
        <dbReference type="ChEBI" id="CHEBI:57305"/>
        <dbReference type="ChEBI" id="CHEBI:58681"/>
        <dbReference type="ChEBI" id="CHEBI:143788"/>
        <dbReference type="ChEBI" id="CHEBI:456216"/>
        <dbReference type="EC" id="6.3.4.13"/>
    </reaction>
</comment>
<comment type="cofactor">
    <cofactor evidence="2">
        <name>Mg(2+)</name>
        <dbReference type="ChEBI" id="CHEBI:18420"/>
    </cofactor>
</comment>
<dbReference type="FunFam" id="3.30.1490.20:FF:000006">
    <property type="entry name" value="phosphoribosylamine--glycine ligase, chloroplastic-like"/>
    <property type="match status" value="1"/>
</dbReference>
<dbReference type="GO" id="GO:0005524">
    <property type="term" value="F:ATP binding"/>
    <property type="evidence" value="ECO:0007669"/>
    <property type="project" value="UniProtKB-UniRule"/>
</dbReference>
<dbReference type="Gene3D" id="3.30.470.20">
    <property type="entry name" value="ATP-grasp fold, B domain"/>
    <property type="match status" value="1"/>
</dbReference>
<dbReference type="InterPro" id="IPR020561">
    <property type="entry name" value="PRibGlycinamid_synth_ATP-grasp"/>
</dbReference>
<dbReference type="Proteomes" id="UP000824081">
    <property type="component" value="Unassembled WGS sequence"/>
</dbReference>
<evidence type="ECO:0000256" key="6">
    <source>
        <dbReference type="ARBA" id="ARBA00022723"/>
    </source>
</evidence>
<dbReference type="InterPro" id="IPR000115">
    <property type="entry name" value="PRibGlycinamide_synth"/>
</dbReference>
<keyword evidence="10" id="KW-0464">Manganese</keyword>
<dbReference type="SMART" id="SM01210">
    <property type="entry name" value="GARS_C"/>
    <property type="match status" value="1"/>
</dbReference>
<dbReference type="SUPFAM" id="SSF56059">
    <property type="entry name" value="Glutathione synthetase ATP-binding domain-like"/>
    <property type="match status" value="1"/>
</dbReference>
<evidence type="ECO:0000256" key="2">
    <source>
        <dbReference type="ARBA" id="ARBA00001946"/>
    </source>
</evidence>
<comment type="similarity">
    <text evidence="11 14">Belongs to the GARS family.</text>
</comment>
<dbReference type="Gene3D" id="3.90.600.10">
    <property type="entry name" value="Phosphoribosylglycinamide synthetase, C-terminal domain"/>
    <property type="match status" value="1"/>
</dbReference>
<keyword evidence="6" id="KW-0479">Metal-binding</keyword>
<dbReference type="Pfam" id="PF02843">
    <property type="entry name" value="GARS_C"/>
    <property type="match status" value="1"/>
</dbReference>
<evidence type="ECO:0000259" key="16">
    <source>
        <dbReference type="PROSITE" id="PS50975"/>
    </source>
</evidence>
<dbReference type="AlphaFoldDB" id="A0A9D1SG56"/>
<dbReference type="NCBIfam" id="TIGR00877">
    <property type="entry name" value="purD"/>
    <property type="match status" value="1"/>
</dbReference>
<evidence type="ECO:0000256" key="12">
    <source>
        <dbReference type="ARBA" id="ARBA00042242"/>
    </source>
</evidence>
<dbReference type="InterPro" id="IPR013815">
    <property type="entry name" value="ATP_grasp_subdomain_1"/>
</dbReference>
<keyword evidence="9 15" id="KW-0067">ATP-binding</keyword>
<gene>
    <name evidence="14 17" type="primary">purD</name>
    <name evidence="17" type="ORF">IAC57_01915</name>
</gene>
<evidence type="ECO:0000256" key="7">
    <source>
        <dbReference type="ARBA" id="ARBA00022741"/>
    </source>
</evidence>
<keyword evidence="5 14" id="KW-0436">Ligase</keyword>
<name>A0A9D1SG56_9FIRM</name>
<dbReference type="FunFam" id="3.30.470.20:FF:000018">
    <property type="entry name" value="Trifunctional purine biosynthetic protein adenosine-3"/>
    <property type="match status" value="1"/>
</dbReference>
<dbReference type="InterPro" id="IPR037123">
    <property type="entry name" value="PRibGlycinamide_synth_C_sf"/>
</dbReference>
<dbReference type="SMART" id="SM01209">
    <property type="entry name" value="GARS_A"/>
    <property type="match status" value="1"/>
</dbReference>
<dbReference type="GO" id="GO:0006189">
    <property type="term" value="P:'de novo' IMP biosynthetic process"/>
    <property type="evidence" value="ECO:0007669"/>
    <property type="project" value="UniProtKB-UniRule"/>
</dbReference>
<reference evidence="17" key="2">
    <citation type="journal article" date="2021" name="PeerJ">
        <title>Extensive microbial diversity within the chicken gut microbiome revealed by metagenomics and culture.</title>
        <authorList>
            <person name="Gilroy R."/>
            <person name="Ravi A."/>
            <person name="Getino M."/>
            <person name="Pursley I."/>
            <person name="Horton D.L."/>
            <person name="Alikhan N.F."/>
            <person name="Baker D."/>
            <person name="Gharbi K."/>
            <person name="Hall N."/>
            <person name="Watson M."/>
            <person name="Adriaenssens E.M."/>
            <person name="Foster-Nyarko E."/>
            <person name="Jarju S."/>
            <person name="Secka A."/>
            <person name="Antonio M."/>
            <person name="Oren A."/>
            <person name="Chaudhuri R.R."/>
            <person name="La Ragione R."/>
            <person name="Hildebrand F."/>
            <person name="Pallen M.J."/>
        </authorList>
    </citation>
    <scope>NUCLEOTIDE SEQUENCE</scope>
    <source>
        <strain evidence="17">11687</strain>
    </source>
</reference>
<evidence type="ECO:0000256" key="11">
    <source>
        <dbReference type="ARBA" id="ARBA00038345"/>
    </source>
</evidence>
<evidence type="ECO:0000256" key="4">
    <source>
        <dbReference type="ARBA" id="ARBA00013255"/>
    </source>
</evidence>
<dbReference type="GO" id="GO:0046872">
    <property type="term" value="F:metal ion binding"/>
    <property type="evidence" value="ECO:0007669"/>
    <property type="project" value="UniProtKB-KW"/>
</dbReference>
<comment type="pathway">
    <text evidence="3 14">Purine metabolism; IMP biosynthesis via de novo pathway; N(1)-(5-phospho-D-ribosyl)glycinamide from 5-phospho-alpha-D-ribose 1-diphosphate: step 2/2.</text>
</comment>
<keyword evidence="7 15" id="KW-0547">Nucleotide-binding</keyword>
<proteinExistence type="inferred from homology"/>
<dbReference type="InterPro" id="IPR020562">
    <property type="entry name" value="PRibGlycinamide_synth_N"/>
</dbReference>
<dbReference type="InterPro" id="IPR011054">
    <property type="entry name" value="Rudment_hybrid_motif"/>
</dbReference>
<dbReference type="GO" id="GO:0009113">
    <property type="term" value="P:purine nucleobase biosynthetic process"/>
    <property type="evidence" value="ECO:0007669"/>
    <property type="project" value="InterPro"/>
</dbReference>
<evidence type="ECO:0000256" key="9">
    <source>
        <dbReference type="ARBA" id="ARBA00022840"/>
    </source>
</evidence>
<evidence type="ECO:0000256" key="10">
    <source>
        <dbReference type="ARBA" id="ARBA00023211"/>
    </source>
</evidence>
<evidence type="ECO:0000313" key="17">
    <source>
        <dbReference type="EMBL" id="HIU58835.1"/>
    </source>
</evidence>
<keyword evidence="8 14" id="KW-0658">Purine biosynthesis</keyword>
<dbReference type="PROSITE" id="PS00184">
    <property type="entry name" value="GARS"/>
    <property type="match status" value="1"/>
</dbReference>
<dbReference type="InterPro" id="IPR011761">
    <property type="entry name" value="ATP-grasp"/>
</dbReference>
<sequence length="424" mass="46168">MNVLVIGNGGREHAIIRALKKSPRVGKIYAMKGNAGIGELAELVDVDYCDVKAVGDWVDAHKDVEYTVIAPDDPLALGLADELESRGHRVFGPDKKAAAIESSKAFAKELMKKYGIPTAKYEIFDRYEQALEYVRSAPLPVVLKADGLALGKGVLICSTEAEAEEGLKEIMLDRKFGAAGNKVVVEEFLEGPEVSVLAFTDGKTIVPMVTSCDHKRAFDGDKGLNTGGMGTFSPAPFYGEKCADEVMKKIMLPTMAAMNAEGRTFKGVLYFGLMKTKDGMKVIEYNSRFGDPETQVVLPMLKTDLLDIFEAVTDERLADIRIEWEEGACVCVVLASGGYPVKYEKGKVIEIGALDPDVFLYHAGTAVKDGKLVTAGGRVLGVSAKGATAEEAREKAYENVRKISFDGMHYRTDIGIKYRDIPRE</sequence>
<organism evidence="17 18">
    <name type="scientific">Candidatus Scatosoma pullistercoris</name>
    <dbReference type="NCBI Taxonomy" id="2840934"/>
    <lineage>
        <taxon>Bacteria</taxon>
        <taxon>Bacillati</taxon>
        <taxon>Bacillota</taxon>
        <taxon>Clostridia</taxon>
        <taxon>Candidatus Scatosoma</taxon>
    </lineage>
</organism>
<dbReference type="SUPFAM" id="SSF51246">
    <property type="entry name" value="Rudiment single hybrid motif"/>
    <property type="match status" value="1"/>
</dbReference>
<dbReference type="PANTHER" id="PTHR43472">
    <property type="entry name" value="PHOSPHORIBOSYLAMINE--GLYCINE LIGASE"/>
    <property type="match status" value="1"/>
</dbReference>
<evidence type="ECO:0000256" key="1">
    <source>
        <dbReference type="ARBA" id="ARBA00001936"/>
    </source>
</evidence>
<evidence type="ECO:0000256" key="15">
    <source>
        <dbReference type="PROSITE-ProRule" id="PRU00409"/>
    </source>
</evidence>
<evidence type="ECO:0000256" key="14">
    <source>
        <dbReference type="HAMAP-Rule" id="MF_00138"/>
    </source>
</evidence>
<comment type="cofactor">
    <cofactor evidence="1">
        <name>Mn(2+)</name>
        <dbReference type="ChEBI" id="CHEBI:29035"/>
    </cofactor>
</comment>
<dbReference type="InterPro" id="IPR020560">
    <property type="entry name" value="PRibGlycinamide_synth_C-dom"/>
</dbReference>
<evidence type="ECO:0000256" key="5">
    <source>
        <dbReference type="ARBA" id="ARBA00022598"/>
    </source>
</evidence>
<comment type="caution">
    <text evidence="17">The sequence shown here is derived from an EMBL/GenBank/DDBJ whole genome shotgun (WGS) entry which is preliminary data.</text>
</comment>
<dbReference type="HAMAP" id="MF_00138">
    <property type="entry name" value="GARS"/>
    <property type="match status" value="1"/>
</dbReference>
<dbReference type="Pfam" id="PF01071">
    <property type="entry name" value="GARS_A"/>
    <property type="match status" value="1"/>
</dbReference>
<dbReference type="EC" id="6.3.4.13" evidence="4 14"/>
<evidence type="ECO:0000256" key="13">
    <source>
        <dbReference type="ARBA" id="ARBA00042864"/>
    </source>
</evidence>
<dbReference type="SUPFAM" id="SSF52440">
    <property type="entry name" value="PreATP-grasp domain"/>
    <property type="match status" value="1"/>
</dbReference>
<dbReference type="EMBL" id="DVMZ01000053">
    <property type="protein sequence ID" value="HIU58835.1"/>
    <property type="molecule type" value="Genomic_DNA"/>
</dbReference>
<dbReference type="PROSITE" id="PS50975">
    <property type="entry name" value="ATP_GRASP"/>
    <property type="match status" value="1"/>
</dbReference>
<dbReference type="InterPro" id="IPR020559">
    <property type="entry name" value="PRibGlycinamide_synth_CS"/>
</dbReference>
<evidence type="ECO:0000313" key="18">
    <source>
        <dbReference type="Proteomes" id="UP000824081"/>
    </source>
</evidence>
<evidence type="ECO:0000256" key="3">
    <source>
        <dbReference type="ARBA" id="ARBA00005174"/>
    </source>
</evidence>
<evidence type="ECO:0000256" key="8">
    <source>
        <dbReference type="ARBA" id="ARBA00022755"/>
    </source>
</evidence>
<dbReference type="Gene3D" id="3.40.50.20">
    <property type="match status" value="1"/>
</dbReference>
<dbReference type="Gene3D" id="3.30.1490.20">
    <property type="entry name" value="ATP-grasp fold, A domain"/>
    <property type="match status" value="1"/>
</dbReference>